<organism evidence="2 3">
    <name type="scientific">Filimonas lacunae</name>
    <dbReference type="NCBI Taxonomy" id="477680"/>
    <lineage>
        <taxon>Bacteria</taxon>
        <taxon>Pseudomonadati</taxon>
        <taxon>Bacteroidota</taxon>
        <taxon>Chitinophagia</taxon>
        <taxon>Chitinophagales</taxon>
        <taxon>Chitinophagaceae</taxon>
        <taxon>Filimonas</taxon>
    </lineage>
</organism>
<dbReference type="InterPro" id="IPR005625">
    <property type="entry name" value="PepSY-ass_TM"/>
</dbReference>
<dbReference type="RefSeq" id="WP_076380483.1">
    <property type="nucleotide sequence ID" value="NZ_AP017422.1"/>
</dbReference>
<reference evidence="3" key="1">
    <citation type="submission" date="2017-01" db="EMBL/GenBank/DDBJ databases">
        <authorList>
            <person name="Varghese N."/>
            <person name="Submissions S."/>
        </authorList>
    </citation>
    <scope>NUCLEOTIDE SEQUENCE [LARGE SCALE GENOMIC DNA]</scope>
    <source>
        <strain evidence="3">DSM 21054</strain>
    </source>
</reference>
<dbReference type="OrthoDB" id="111691at2"/>
<keyword evidence="1" id="KW-0472">Membrane</keyword>
<dbReference type="PANTHER" id="PTHR34219:SF3">
    <property type="entry name" value="BLL7967 PROTEIN"/>
    <property type="match status" value="1"/>
</dbReference>
<keyword evidence="1" id="KW-0812">Transmembrane</keyword>
<dbReference type="STRING" id="477680.SAMN05421788_106293"/>
<dbReference type="Pfam" id="PF03929">
    <property type="entry name" value="PepSY_TM"/>
    <property type="match status" value="1"/>
</dbReference>
<keyword evidence="1" id="KW-1133">Transmembrane helix</keyword>
<feature type="transmembrane region" description="Helical" evidence="1">
    <location>
        <begin position="148"/>
        <end position="171"/>
    </location>
</feature>
<proteinExistence type="predicted"/>
<gene>
    <name evidence="2" type="ORF">SAMN05421788_106293</name>
</gene>
<feature type="transmembrane region" description="Helical" evidence="1">
    <location>
        <begin position="21"/>
        <end position="43"/>
    </location>
</feature>
<evidence type="ECO:0000313" key="3">
    <source>
        <dbReference type="Proteomes" id="UP000186917"/>
    </source>
</evidence>
<accession>A0A1N7QRE9</accession>
<feature type="transmembrane region" description="Helical" evidence="1">
    <location>
        <begin position="192"/>
        <end position="219"/>
    </location>
</feature>
<dbReference type="AlphaFoldDB" id="A0A1N7QRE9"/>
<dbReference type="Proteomes" id="UP000186917">
    <property type="component" value="Unassembled WGS sequence"/>
</dbReference>
<feature type="transmembrane region" description="Helical" evidence="1">
    <location>
        <begin position="345"/>
        <end position="366"/>
    </location>
</feature>
<evidence type="ECO:0000313" key="2">
    <source>
        <dbReference type="EMBL" id="SIT25354.1"/>
    </source>
</evidence>
<dbReference type="PANTHER" id="PTHR34219">
    <property type="entry name" value="IRON-REGULATED INNER MEMBRANE PROTEIN-RELATED"/>
    <property type="match status" value="1"/>
</dbReference>
<name>A0A1N7QRE9_9BACT</name>
<evidence type="ECO:0000256" key="1">
    <source>
        <dbReference type="SAM" id="Phobius"/>
    </source>
</evidence>
<keyword evidence="3" id="KW-1185">Reference proteome</keyword>
<dbReference type="EMBL" id="FTOR01000006">
    <property type="protein sequence ID" value="SIT25354.1"/>
    <property type="molecule type" value="Genomic_DNA"/>
</dbReference>
<protein>
    <submittedName>
        <fullName evidence="2">Uncharacterized iron-regulated membrane protein</fullName>
    </submittedName>
</protein>
<sequence length="390" mass="43581">MSSPRRTSSFSLKKLFGQIHLWLGLASGMVVLVVALTGSILVFEDELEPILYRKELIVQPQETRLPVDQLIAVAKKEYPKIPVRQVRVFAEANRSVLVTFGKGKKGMKMVYVNPYTGKVLGKGNYDSRFFAVVTSLHRYLLMGDTGKVITGISCSMFFILTISGIVLWWPANKNAIKQRFRIKWDASFKRVNWDWHAVLGFYSAFFLLAISITGLVWSYQWVDGLIFTLSGTKPEKQEKVTNKSAIAVKAGVGVYEKALAATNQAFPFNGRVIINVPPNDSLAINTVKTNEEAAIPNRISTAWFDAGTGEQIQLKPFEKLNTGSQIRRIIYPIHTGSLFGWPTKMIALFVSLFAATLPVSGFLIWWGKKKKAKNPAAIRKNVMMQEVAAV</sequence>